<evidence type="ECO:0000313" key="8">
    <source>
        <dbReference type="EMBL" id="GJG58493.1"/>
    </source>
</evidence>
<keyword evidence="5 7" id="KW-0472">Membrane</keyword>
<feature type="transmembrane region" description="Helical" evidence="7">
    <location>
        <begin position="7"/>
        <end position="26"/>
    </location>
</feature>
<dbReference type="Proteomes" id="UP000825483">
    <property type="component" value="Unassembled WGS sequence"/>
</dbReference>
<evidence type="ECO:0000256" key="2">
    <source>
        <dbReference type="ARBA" id="ARBA00022475"/>
    </source>
</evidence>
<protein>
    <submittedName>
        <fullName evidence="8">Membrane protein</fullName>
    </submittedName>
</protein>
<keyword evidence="3 7" id="KW-0812">Transmembrane</keyword>
<dbReference type="GO" id="GO:0005886">
    <property type="term" value="C:plasma membrane"/>
    <property type="evidence" value="ECO:0007669"/>
    <property type="project" value="UniProtKB-SubCell"/>
</dbReference>
<gene>
    <name evidence="8" type="ORF">PRLR5076_13440</name>
</gene>
<evidence type="ECO:0000256" key="6">
    <source>
        <dbReference type="SAM" id="MobiDB-lite"/>
    </source>
</evidence>
<keyword evidence="2" id="KW-1003">Cell membrane</keyword>
<feature type="compositionally biased region" description="Polar residues" evidence="6">
    <location>
        <begin position="72"/>
        <end position="90"/>
    </location>
</feature>
<feature type="transmembrane region" description="Helical" evidence="7">
    <location>
        <begin position="276"/>
        <end position="297"/>
    </location>
</feature>
<dbReference type="AlphaFoldDB" id="A0A9R1C9I4"/>
<dbReference type="EMBL" id="BPUB01000001">
    <property type="protein sequence ID" value="GJG58493.1"/>
    <property type="molecule type" value="Genomic_DNA"/>
</dbReference>
<evidence type="ECO:0000256" key="4">
    <source>
        <dbReference type="ARBA" id="ARBA00022989"/>
    </source>
</evidence>
<dbReference type="Pfam" id="PF03706">
    <property type="entry name" value="LPG_synthase_TM"/>
    <property type="match status" value="1"/>
</dbReference>
<proteinExistence type="predicted"/>
<organism evidence="8 9">
    <name type="scientific">Prevotella lacticifex</name>
    <dbReference type="NCBI Taxonomy" id="2854755"/>
    <lineage>
        <taxon>Bacteria</taxon>
        <taxon>Pseudomonadati</taxon>
        <taxon>Bacteroidota</taxon>
        <taxon>Bacteroidia</taxon>
        <taxon>Bacteroidales</taxon>
        <taxon>Prevotellaceae</taxon>
        <taxon>Prevotella</taxon>
    </lineage>
</organism>
<feature type="transmembrane region" description="Helical" evidence="7">
    <location>
        <begin position="330"/>
        <end position="351"/>
    </location>
</feature>
<dbReference type="GeneID" id="72467471"/>
<feature type="transmembrane region" description="Helical" evidence="7">
    <location>
        <begin position="38"/>
        <end position="61"/>
    </location>
</feature>
<evidence type="ECO:0000256" key="1">
    <source>
        <dbReference type="ARBA" id="ARBA00004651"/>
    </source>
</evidence>
<evidence type="ECO:0000313" key="9">
    <source>
        <dbReference type="Proteomes" id="UP000825483"/>
    </source>
</evidence>
<keyword evidence="4 7" id="KW-1133">Transmembrane helix</keyword>
<dbReference type="InterPro" id="IPR022791">
    <property type="entry name" value="L-PG_synthase/AglD"/>
</dbReference>
<comment type="subcellular location">
    <subcellularLocation>
        <location evidence="1">Cell membrane</location>
        <topology evidence="1">Multi-pass membrane protein</topology>
    </subcellularLocation>
</comment>
<evidence type="ECO:0000256" key="3">
    <source>
        <dbReference type="ARBA" id="ARBA00022692"/>
    </source>
</evidence>
<feature type="transmembrane region" description="Helical" evidence="7">
    <location>
        <begin position="163"/>
        <end position="187"/>
    </location>
</feature>
<feature type="transmembrane region" description="Helical" evidence="7">
    <location>
        <begin position="193"/>
        <end position="214"/>
    </location>
</feature>
<evidence type="ECO:0000256" key="7">
    <source>
        <dbReference type="SAM" id="Phobius"/>
    </source>
</evidence>
<dbReference type="RefSeq" id="WP_223926261.1">
    <property type="nucleotide sequence ID" value="NZ_BPTU01000001.1"/>
</dbReference>
<evidence type="ECO:0000256" key="5">
    <source>
        <dbReference type="ARBA" id="ARBA00023136"/>
    </source>
</evidence>
<name>A0A9R1C9I4_9BACT</name>
<accession>A0A9R1C9I4</accession>
<feature type="region of interest" description="Disordered" evidence="6">
    <location>
        <begin position="72"/>
        <end position="101"/>
    </location>
</feature>
<feature type="transmembrane region" description="Helical" evidence="7">
    <location>
        <begin position="303"/>
        <end position="323"/>
    </location>
</feature>
<keyword evidence="9" id="KW-1185">Reference proteome</keyword>
<sequence>MKKKYQNAFFIFGIVVLAVMITQLPFKQVWDGLLHAGYWFFAVVGLWFFLYLFNTAAWYIIIKAQKQHSQPATATAQDNSNGQATNSPGKETTTEATAAATAKHGDTVADGRRKNVTFFWLYKVTISGFALNYATPGGLMGGEPYRIMALSPRIGTERASSSVILYVMTHIFSHFWFWLICSVLFILLRHVTFLTGVMLAVVIGICLLAIWFFMKGYKRGLAVSGMKLISHIPGLRKRASRFISNHSEQLATIDRQIASLHNQNPRTFVTIVALELTCRFLSALEVFFCLLVLYPSVNYLDCIFIVAFTTLFANLLFFMPLQLGGREGGFLMSTTGVGLTAGAGIFVALIVRIRELIWTAIGLLLIKYTGDK</sequence>
<comment type="caution">
    <text evidence="8">The sequence shown here is derived from an EMBL/GenBank/DDBJ whole genome shotgun (WGS) entry which is preliminary data.</text>
</comment>
<reference evidence="8" key="1">
    <citation type="journal article" date="2022" name="Int. J. Syst. Evol. Microbiol.">
        <title>Prevotella lacticifex sp. nov., isolated from the rumen of cows.</title>
        <authorList>
            <person name="Shinkai T."/>
            <person name="Ikeyama N."/>
            <person name="Kumagai M."/>
            <person name="Ohmori H."/>
            <person name="Sakamoto M."/>
            <person name="Ohkuma M."/>
            <person name="Mitsumori M."/>
        </authorList>
    </citation>
    <scope>NUCLEOTIDE SEQUENCE</scope>
    <source>
        <strain evidence="8">R5076</strain>
    </source>
</reference>